<accession>A0ABS5K074</accession>
<dbReference type="Gene3D" id="3.30.70.890">
    <property type="entry name" value="GHMP kinase, C-terminal domain"/>
    <property type="match status" value="1"/>
</dbReference>
<proteinExistence type="inferred from homology"/>
<dbReference type="PANTHER" id="PTHR10977:SF3">
    <property type="entry name" value="DIPHOSPHOMEVALONATE DECARBOXYLASE"/>
    <property type="match status" value="1"/>
</dbReference>
<dbReference type="Proteomes" id="UP000708576">
    <property type="component" value="Unassembled WGS sequence"/>
</dbReference>
<dbReference type="InterPro" id="IPR005935">
    <property type="entry name" value="Mev_decarb"/>
</dbReference>
<dbReference type="GO" id="GO:0004163">
    <property type="term" value="F:diphosphomevalonate decarboxylase activity"/>
    <property type="evidence" value="ECO:0007669"/>
    <property type="project" value="UniProtKB-EC"/>
</dbReference>
<evidence type="ECO:0000313" key="10">
    <source>
        <dbReference type="EMBL" id="MBS2100475.1"/>
    </source>
</evidence>
<dbReference type="PIRSF" id="PIRSF015950">
    <property type="entry name" value="Mev_P_decrbx"/>
    <property type="match status" value="1"/>
</dbReference>
<keyword evidence="7 10" id="KW-0456">Lyase</keyword>
<evidence type="ECO:0000256" key="1">
    <source>
        <dbReference type="ARBA" id="ARBA00008831"/>
    </source>
</evidence>
<evidence type="ECO:0000256" key="3">
    <source>
        <dbReference type="ARBA" id="ARBA00022516"/>
    </source>
</evidence>
<evidence type="ECO:0000256" key="2">
    <source>
        <dbReference type="ARBA" id="ARBA00012296"/>
    </source>
</evidence>
<dbReference type="InterPro" id="IPR053859">
    <property type="entry name" value="MVD-like_N"/>
</dbReference>
<dbReference type="PANTHER" id="PTHR10977">
    <property type="entry name" value="DIPHOSPHOMEVALONATE DECARBOXYLASE"/>
    <property type="match status" value="1"/>
</dbReference>
<dbReference type="Gene3D" id="3.30.230.10">
    <property type="match status" value="1"/>
</dbReference>
<dbReference type="EMBL" id="JAGUCO010000023">
    <property type="protein sequence ID" value="MBS2100475.1"/>
    <property type="molecule type" value="Genomic_DNA"/>
</dbReference>
<dbReference type="InterPro" id="IPR036554">
    <property type="entry name" value="GHMP_kinase_C_sf"/>
</dbReference>
<keyword evidence="6" id="KW-0443">Lipid metabolism</keyword>
<dbReference type="EC" id="4.1.1.33" evidence="2"/>
<keyword evidence="11" id="KW-1185">Reference proteome</keyword>
<reference evidence="10 11" key="1">
    <citation type="journal article" date="2015" name="Int. J. Syst. Evol. Microbiol.">
        <title>Carboxylicivirga linearis sp. nov., isolated from a sea cucumber culture pond.</title>
        <authorList>
            <person name="Wang F.Q."/>
            <person name="Zhou Y.X."/>
            <person name="Lin X.Z."/>
            <person name="Chen G.J."/>
            <person name="Du Z.J."/>
        </authorList>
    </citation>
    <scope>NUCLEOTIDE SEQUENCE [LARGE SCALE GENOMIC DNA]</scope>
    <source>
        <strain evidence="10 11">FB218</strain>
    </source>
</reference>
<dbReference type="RefSeq" id="WP_212218388.1">
    <property type="nucleotide sequence ID" value="NZ_JAGUCO010000023.1"/>
</dbReference>
<evidence type="ECO:0000259" key="9">
    <source>
        <dbReference type="Pfam" id="PF22700"/>
    </source>
</evidence>
<keyword evidence="3" id="KW-0444">Lipid biosynthesis</keyword>
<dbReference type="InterPro" id="IPR041431">
    <property type="entry name" value="Mvd1_C"/>
</dbReference>
<gene>
    <name evidence="10" type="primary">mvaD</name>
    <name evidence="10" type="ORF">KEM10_19470</name>
</gene>
<dbReference type="NCBIfam" id="TIGR01240">
    <property type="entry name" value="mevDPdecarb"/>
    <property type="match status" value="1"/>
</dbReference>
<feature type="domain" description="Mvd1 C-terminal" evidence="8">
    <location>
        <begin position="193"/>
        <end position="323"/>
    </location>
</feature>
<evidence type="ECO:0000256" key="7">
    <source>
        <dbReference type="ARBA" id="ARBA00023239"/>
    </source>
</evidence>
<evidence type="ECO:0000256" key="5">
    <source>
        <dbReference type="ARBA" id="ARBA00022840"/>
    </source>
</evidence>
<evidence type="ECO:0000259" key="8">
    <source>
        <dbReference type="Pfam" id="PF18376"/>
    </source>
</evidence>
<dbReference type="Pfam" id="PF22700">
    <property type="entry name" value="MVD-like_N"/>
    <property type="match status" value="1"/>
</dbReference>
<dbReference type="SUPFAM" id="SSF55060">
    <property type="entry name" value="GHMP Kinase, C-terminal domain"/>
    <property type="match status" value="1"/>
</dbReference>
<sequence length="340" mass="37983">MQQIISSYQEAPSNIAIVKYWGKKGIQEPMNPSLSFTLKKAFTKVNISYEVSDEELTLDFLFEGKQKDSFIPKLESFIQNIQRLLPYLKSGKLLIESENTFPHSSGIASSASSMAAIAKALADINLKLGNTFINQEATVSEIARLGSGSACRSTQYGWVLWGQTYILEQSSNLYGIETNKMVHPNFDQLQDSILVIRKGAKSVSSSVGHSLMNNHYYQEGRIKQANDNIAKVITALKDGDFNTFSEVCEEEALSLHGLMMSSSPGYTLMAPETLAAINKLKQFREENDIPLTYTLDAGPNIHILYQKQYSEIIKSFIENQLAPLCEDQMVIFDELSMQSN</sequence>
<protein>
    <recommendedName>
        <fullName evidence="2">diphosphomevalonate decarboxylase</fullName>
        <ecNumber evidence="2">4.1.1.33</ecNumber>
    </recommendedName>
</protein>
<keyword evidence="4" id="KW-0547">Nucleotide-binding</keyword>
<keyword evidence="5" id="KW-0067">ATP-binding</keyword>
<comment type="caution">
    <text evidence="10">The sequence shown here is derived from an EMBL/GenBank/DDBJ whole genome shotgun (WGS) entry which is preliminary data.</text>
</comment>
<feature type="domain" description="Diphosphomevalonate decarboxylase-like N-terminal" evidence="9">
    <location>
        <begin position="11"/>
        <end position="164"/>
    </location>
</feature>
<comment type="similarity">
    <text evidence="1">Belongs to the diphosphomevalonate decarboxylase family.</text>
</comment>
<dbReference type="Pfam" id="PF18376">
    <property type="entry name" value="MDD_C"/>
    <property type="match status" value="1"/>
</dbReference>
<dbReference type="SUPFAM" id="SSF54211">
    <property type="entry name" value="Ribosomal protein S5 domain 2-like"/>
    <property type="match status" value="1"/>
</dbReference>
<dbReference type="InterPro" id="IPR014721">
    <property type="entry name" value="Ribsml_uS5_D2-typ_fold_subgr"/>
</dbReference>
<evidence type="ECO:0000313" key="11">
    <source>
        <dbReference type="Proteomes" id="UP000708576"/>
    </source>
</evidence>
<evidence type="ECO:0000256" key="4">
    <source>
        <dbReference type="ARBA" id="ARBA00022741"/>
    </source>
</evidence>
<dbReference type="InterPro" id="IPR029765">
    <property type="entry name" value="Mev_diP_decarb"/>
</dbReference>
<evidence type="ECO:0000256" key="6">
    <source>
        <dbReference type="ARBA" id="ARBA00023098"/>
    </source>
</evidence>
<organism evidence="10 11">
    <name type="scientific">Carboxylicivirga linearis</name>
    <dbReference type="NCBI Taxonomy" id="1628157"/>
    <lineage>
        <taxon>Bacteria</taxon>
        <taxon>Pseudomonadati</taxon>
        <taxon>Bacteroidota</taxon>
        <taxon>Bacteroidia</taxon>
        <taxon>Marinilabiliales</taxon>
        <taxon>Marinilabiliaceae</taxon>
        <taxon>Carboxylicivirga</taxon>
    </lineage>
</organism>
<name>A0ABS5K074_9BACT</name>
<dbReference type="InterPro" id="IPR020568">
    <property type="entry name" value="Ribosomal_Su5_D2-typ_SF"/>
</dbReference>